<keyword evidence="6" id="KW-1185">Reference proteome</keyword>
<evidence type="ECO:0000313" key="6">
    <source>
        <dbReference type="Proteomes" id="UP001209878"/>
    </source>
</evidence>
<keyword evidence="2" id="KW-0677">Repeat</keyword>
<evidence type="ECO:0000256" key="1">
    <source>
        <dbReference type="ARBA" id="ARBA00009238"/>
    </source>
</evidence>
<evidence type="ECO:0000256" key="4">
    <source>
        <dbReference type="SAM" id="MobiDB-lite"/>
    </source>
</evidence>
<feature type="region of interest" description="Disordered" evidence="4">
    <location>
        <begin position="440"/>
        <end position="469"/>
    </location>
</feature>
<feature type="compositionally biased region" description="Low complexity" evidence="4">
    <location>
        <begin position="163"/>
        <end position="178"/>
    </location>
</feature>
<dbReference type="GO" id="GO:0030036">
    <property type="term" value="P:actin cytoskeleton organization"/>
    <property type="evidence" value="ECO:0007669"/>
    <property type="project" value="InterPro"/>
</dbReference>
<comment type="similarity">
    <text evidence="1">Belongs to the filamin family.</text>
</comment>
<sequence>NVYKVEVRLRDRVSVTGPGVGRVPVNHVTSFTVLSECGTKLALSVTITTPSGKSVENCILDDGNGSYLVKYTPTEVGTYPIELFCAGGKYSRPLSSEAFDTAAVTVRNVSKYTVGEKFEFQISPVRLDSYCPAPTVRLEQSIARTDSEPTQQHPLPGSAKTPGSSQNGSMSGQSMTSSVALEDELWSNDRYRPRPNIGTRATTNTAAGTYPIEVFCAGGKYSGPLSSEAFDTAAVTVRKVSKYTVGEKFEFQINTTRAGDGVLKVSILREVNRFEDDSVIPHAMTGVNGLYSVTFTPSTRHPTYATIMFNSTELPRTYPIQVFCAGGKYSGPLSSEAFDTAAVTVRKVSKYTVGEKFEFQINTSRAGDGVLKVSILREVNRFEDDSVIPHAITGVNGLYSVTFTPSTRHPTYATIMFNSTELPLSPVRLDSYCHHIDSGLTQQHPYSGTATTSGSSQNGSMSGDSSDEDSAAYVDMNQHRHSFDSSSAGTAASSVALEDELWSNDRYRPRPNGGTRATTNTAAVCDALRSSLNNGSEHIVVTRNDGLVNDVLLLYKDKDVATKTLYVEFLGEPETSNEISMLQMFRTFWMLVANELFDGEERLVPSVPLERARTDLWKFECLGRILSHTVALTGRFPSMLARTVLISLASDLSCDDECLLDDFFHFVTPQERDLLKRAMSDFSGLTDEEYDRLRNLYAAHGYYDTPKQSEIKEQVLNIAYQDLVATPGALISEMHLGIPASHKAAFWQRLSADDITHILQR</sequence>
<dbReference type="InterPro" id="IPR044801">
    <property type="entry name" value="Filamin"/>
</dbReference>
<organism evidence="5 6">
    <name type="scientific">Ridgeia piscesae</name>
    <name type="common">Tubeworm</name>
    <dbReference type="NCBI Taxonomy" id="27915"/>
    <lineage>
        <taxon>Eukaryota</taxon>
        <taxon>Metazoa</taxon>
        <taxon>Spiralia</taxon>
        <taxon>Lophotrochozoa</taxon>
        <taxon>Annelida</taxon>
        <taxon>Polychaeta</taxon>
        <taxon>Sedentaria</taxon>
        <taxon>Canalipalpata</taxon>
        <taxon>Sabellida</taxon>
        <taxon>Siboglinidae</taxon>
        <taxon>Ridgeia</taxon>
    </lineage>
</organism>
<feature type="repeat" description="Filamin" evidence="3">
    <location>
        <begin position="348"/>
        <end position="431"/>
    </location>
</feature>
<dbReference type="PROSITE" id="PS50194">
    <property type="entry name" value="FILAMIN_REPEAT"/>
    <property type="match status" value="3"/>
</dbReference>
<dbReference type="Pfam" id="PF00630">
    <property type="entry name" value="Filamin"/>
    <property type="match status" value="2"/>
</dbReference>
<dbReference type="EMBL" id="JAODUO010001935">
    <property type="protein sequence ID" value="KAK2156850.1"/>
    <property type="molecule type" value="Genomic_DNA"/>
</dbReference>
<protein>
    <submittedName>
        <fullName evidence="5">Uncharacterized protein</fullName>
    </submittedName>
</protein>
<feature type="compositionally biased region" description="Low complexity" evidence="4">
    <location>
        <begin position="453"/>
        <end position="464"/>
    </location>
</feature>
<dbReference type="GO" id="GO:0051015">
    <property type="term" value="F:actin filament binding"/>
    <property type="evidence" value="ECO:0007669"/>
    <property type="project" value="InterPro"/>
</dbReference>
<dbReference type="SMART" id="SM00557">
    <property type="entry name" value="IG_FLMN"/>
    <property type="match status" value="3"/>
</dbReference>
<dbReference type="InterPro" id="IPR001298">
    <property type="entry name" value="Filamin/ABP280_rpt"/>
</dbReference>
<evidence type="ECO:0000256" key="2">
    <source>
        <dbReference type="ARBA" id="ARBA00022737"/>
    </source>
</evidence>
<dbReference type="Gene3D" id="2.60.40.10">
    <property type="entry name" value="Immunoglobulins"/>
    <property type="match status" value="3"/>
</dbReference>
<dbReference type="InterPro" id="IPR014756">
    <property type="entry name" value="Ig_E-set"/>
</dbReference>
<dbReference type="InterPro" id="IPR017868">
    <property type="entry name" value="Filamin/ABP280_repeat-like"/>
</dbReference>
<feature type="repeat" description="Filamin" evidence="3">
    <location>
        <begin position="240"/>
        <end position="317"/>
    </location>
</feature>
<gene>
    <name evidence="5" type="ORF">NP493_1932g00003</name>
</gene>
<dbReference type="PANTHER" id="PTHR38537:SF13">
    <property type="entry name" value="JITTERBUG, ISOFORM N"/>
    <property type="match status" value="1"/>
</dbReference>
<dbReference type="PANTHER" id="PTHR38537">
    <property type="entry name" value="JITTERBUG, ISOFORM N"/>
    <property type="match status" value="1"/>
</dbReference>
<proteinExistence type="inferred from homology"/>
<name>A0AAD9N4V5_RIDPI</name>
<evidence type="ECO:0000313" key="5">
    <source>
        <dbReference type="EMBL" id="KAK2156850.1"/>
    </source>
</evidence>
<feature type="repeat" description="Filamin" evidence="3">
    <location>
        <begin position="11"/>
        <end position="103"/>
    </location>
</feature>
<reference evidence="5" key="1">
    <citation type="journal article" date="2023" name="Mol. Biol. Evol.">
        <title>Third-Generation Sequencing Reveals the Adaptive Role of the Epigenome in Three Deep-Sea Polychaetes.</title>
        <authorList>
            <person name="Perez M."/>
            <person name="Aroh O."/>
            <person name="Sun Y."/>
            <person name="Lan Y."/>
            <person name="Juniper S.K."/>
            <person name="Young C.R."/>
            <person name="Angers B."/>
            <person name="Qian P.Y."/>
        </authorList>
    </citation>
    <scope>NUCLEOTIDE SEQUENCE</scope>
    <source>
        <strain evidence="5">R07B-5</strain>
    </source>
</reference>
<feature type="region of interest" description="Disordered" evidence="4">
    <location>
        <begin position="145"/>
        <end position="179"/>
    </location>
</feature>
<dbReference type="AlphaFoldDB" id="A0AAD9N4V5"/>
<dbReference type="InterPro" id="IPR013783">
    <property type="entry name" value="Ig-like_fold"/>
</dbReference>
<feature type="non-terminal residue" evidence="5">
    <location>
        <position position="1"/>
    </location>
</feature>
<accession>A0AAD9N4V5</accession>
<feature type="compositionally biased region" description="Polar residues" evidence="4">
    <location>
        <begin position="440"/>
        <end position="452"/>
    </location>
</feature>
<dbReference type="Proteomes" id="UP001209878">
    <property type="component" value="Unassembled WGS sequence"/>
</dbReference>
<dbReference type="SUPFAM" id="SSF81296">
    <property type="entry name" value="E set domains"/>
    <property type="match status" value="3"/>
</dbReference>
<comment type="caution">
    <text evidence="5">The sequence shown here is derived from an EMBL/GenBank/DDBJ whole genome shotgun (WGS) entry which is preliminary data.</text>
</comment>
<evidence type="ECO:0000256" key="3">
    <source>
        <dbReference type="PROSITE-ProRule" id="PRU00087"/>
    </source>
</evidence>